<sequence length="272" mass="28643">MATAPGPRAGPGALVATWWALGADSLPAPPRDRQDASGRRGSWFGAGSCATLAARTRTEIQGMADQRWRATAITRALGARVVGLLAVLVVLLPGGGVGPSPAAGAGAETLRFTPPTGWREVHRVERDGLSVRHLVPPAQGGETWRDMITVQVLRTARPPTLEDLHARALAGYRADCDGARGGALQRGESNGYPTGFWVLGCPTNTRTGRGETAFFKATLGEQAVYVLQRVWRTDPFSPGADAGIDAAARREAIALLKAARVCRPGSTAHPCR</sequence>
<dbReference type="RefSeq" id="WP_184043220.1">
    <property type="nucleotide sequence ID" value="NZ_JACIGK010000007.1"/>
</dbReference>
<keyword evidence="2" id="KW-1185">Reference proteome</keyword>
<proteinExistence type="predicted"/>
<accession>A0A7W6W908</accession>
<evidence type="ECO:0000313" key="1">
    <source>
        <dbReference type="EMBL" id="MBB4265595.1"/>
    </source>
</evidence>
<name>A0A7W6W908_9PROT</name>
<dbReference type="EMBL" id="JACIGK010000007">
    <property type="protein sequence ID" value="MBB4265595.1"/>
    <property type="molecule type" value="Genomic_DNA"/>
</dbReference>
<reference evidence="1 2" key="1">
    <citation type="submission" date="2020-08" db="EMBL/GenBank/DDBJ databases">
        <title>Genome sequencing of Purple Non-Sulfur Bacteria from various extreme environments.</title>
        <authorList>
            <person name="Mayer M."/>
        </authorList>
    </citation>
    <scope>NUCLEOTIDE SEQUENCE [LARGE SCALE GENOMIC DNA]</scope>
    <source>
        <strain evidence="1 2">JA131</strain>
    </source>
</reference>
<evidence type="ECO:0000313" key="2">
    <source>
        <dbReference type="Proteomes" id="UP000554286"/>
    </source>
</evidence>
<dbReference type="AlphaFoldDB" id="A0A7W6W908"/>
<organism evidence="1 2">
    <name type="scientific">Roseospira visakhapatnamensis</name>
    <dbReference type="NCBI Taxonomy" id="390880"/>
    <lineage>
        <taxon>Bacteria</taxon>
        <taxon>Pseudomonadati</taxon>
        <taxon>Pseudomonadota</taxon>
        <taxon>Alphaproteobacteria</taxon>
        <taxon>Rhodospirillales</taxon>
        <taxon>Rhodospirillaceae</taxon>
        <taxon>Roseospira</taxon>
    </lineage>
</organism>
<protein>
    <submittedName>
        <fullName evidence="1">Uncharacterized protein</fullName>
    </submittedName>
</protein>
<gene>
    <name evidence="1" type="ORF">GGD89_001217</name>
</gene>
<dbReference type="Proteomes" id="UP000554286">
    <property type="component" value="Unassembled WGS sequence"/>
</dbReference>
<comment type="caution">
    <text evidence="1">The sequence shown here is derived from an EMBL/GenBank/DDBJ whole genome shotgun (WGS) entry which is preliminary data.</text>
</comment>